<dbReference type="Gene3D" id="3.40.50.1010">
    <property type="entry name" value="5'-nuclease"/>
    <property type="match status" value="1"/>
</dbReference>
<dbReference type="CDD" id="cd18722">
    <property type="entry name" value="PIN_NicB-like"/>
    <property type="match status" value="1"/>
</dbReference>
<dbReference type="EMBL" id="UOFJ01000684">
    <property type="protein sequence ID" value="VAW72764.1"/>
    <property type="molecule type" value="Genomic_DNA"/>
</dbReference>
<reference evidence="2" key="1">
    <citation type="submission" date="2018-06" db="EMBL/GenBank/DDBJ databases">
        <authorList>
            <person name="Zhirakovskaya E."/>
        </authorList>
    </citation>
    <scope>NUCLEOTIDE SEQUENCE</scope>
</reference>
<gene>
    <name evidence="2" type="ORF">MNBD_GAMMA10-1506</name>
</gene>
<dbReference type="InterPro" id="IPR021139">
    <property type="entry name" value="NYN"/>
</dbReference>
<proteinExistence type="predicted"/>
<dbReference type="AlphaFoldDB" id="A0A3B0YV51"/>
<accession>A0A3B0YV51</accession>
<dbReference type="GO" id="GO:0004540">
    <property type="term" value="F:RNA nuclease activity"/>
    <property type="evidence" value="ECO:0007669"/>
    <property type="project" value="InterPro"/>
</dbReference>
<sequence length="228" mass="26422">MKSIIYIDGFNLFYGCLKHSKDKWLDLQKLFFDQILLAQSPSSELIKIKFFTANILAKVASHGQNAQIAQQSYHRALLELYPDTIQIIKGYYNLEKAKLLTYQVPPCKNHRVSVWKLEEKQTDVNIALEAYRDVAKNKIEQLVFVTNDSDLAPALLAIREDFNKNIKMGLIIPARKPTGKKTHRPANQQLGKYADWTRKHITDNELTNVHLPEKIPTRKKPIVKPHYW</sequence>
<feature type="domain" description="NYN" evidence="1">
    <location>
        <begin position="85"/>
        <end position="164"/>
    </location>
</feature>
<dbReference type="Pfam" id="PF01936">
    <property type="entry name" value="NYN"/>
    <property type="match status" value="1"/>
</dbReference>
<protein>
    <recommendedName>
        <fullName evidence="1">NYN domain-containing protein</fullName>
    </recommendedName>
</protein>
<evidence type="ECO:0000259" key="1">
    <source>
        <dbReference type="Pfam" id="PF01936"/>
    </source>
</evidence>
<name>A0A3B0YV51_9ZZZZ</name>
<evidence type="ECO:0000313" key="2">
    <source>
        <dbReference type="EMBL" id="VAW72764.1"/>
    </source>
</evidence>
<organism evidence="2">
    <name type="scientific">hydrothermal vent metagenome</name>
    <dbReference type="NCBI Taxonomy" id="652676"/>
    <lineage>
        <taxon>unclassified sequences</taxon>
        <taxon>metagenomes</taxon>
        <taxon>ecological metagenomes</taxon>
    </lineage>
</organism>